<name>A0ABP8QTV4_9ACTN</name>
<accession>A0ABP8QTV4</accession>
<feature type="region of interest" description="Disordered" evidence="1">
    <location>
        <begin position="97"/>
        <end position="121"/>
    </location>
</feature>
<dbReference type="RefSeq" id="WP_345471397.1">
    <property type="nucleotide sequence ID" value="NZ_BAABHF010000045.1"/>
</dbReference>
<keyword evidence="4" id="KW-1185">Reference proteome</keyword>
<organism evidence="3 4">
    <name type="scientific">Actinoallomurus oryzae</name>
    <dbReference type="NCBI Taxonomy" id="502180"/>
    <lineage>
        <taxon>Bacteria</taxon>
        <taxon>Bacillati</taxon>
        <taxon>Actinomycetota</taxon>
        <taxon>Actinomycetes</taxon>
        <taxon>Streptosporangiales</taxon>
        <taxon>Thermomonosporaceae</taxon>
        <taxon>Actinoallomurus</taxon>
    </lineage>
</organism>
<reference evidence="4" key="1">
    <citation type="journal article" date="2019" name="Int. J. Syst. Evol. Microbiol.">
        <title>The Global Catalogue of Microorganisms (GCM) 10K type strain sequencing project: providing services to taxonomists for standard genome sequencing and annotation.</title>
        <authorList>
            <consortium name="The Broad Institute Genomics Platform"/>
            <consortium name="The Broad Institute Genome Sequencing Center for Infectious Disease"/>
            <person name="Wu L."/>
            <person name="Ma J."/>
        </authorList>
    </citation>
    <scope>NUCLEOTIDE SEQUENCE [LARGE SCALE GENOMIC DNA]</scope>
    <source>
        <strain evidence="4">JCM 17933</strain>
    </source>
</reference>
<feature type="compositionally biased region" description="Basic and acidic residues" evidence="1">
    <location>
        <begin position="106"/>
        <end position="121"/>
    </location>
</feature>
<evidence type="ECO:0000313" key="3">
    <source>
        <dbReference type="EMBL" id="GAA4509633.1"/>
    </source>
</evidence>
<feature type="compositionally biased region" description="Pro residues" evidence="1">
    <location>
        <begin position="42"/>
        <end position="51"/>
    </location>
</feature>
<protein>
    <submittedName>
        <fullName evidence="3">Uncharacterized protein</fullName>
    </submittedName>
</protein>
<sequence>MKALLAIAVLVVGLAMLGLAAGFAAGAIRRTRAAESADEESPAPPAPPPYPYAAARPESPRAMWVGAGISAALGMGALVTAAVALLAVMAAPTRVLNTPPQAGGLQRDDSPGTRQLTDRQRQRLKAAGMPNPLTAVYHRSAATTMTVLFIGASGHLTDPAAQLREFISGLAISAGSGGRTPTPYPAGRLKGTVMCLDQLSTGQTTLATCGWADEGTLGVITTDEGDATQTAGLLLSMRDDMEKKA</sequence>
<feature type="region of interest" description="Disordered" evidence="1">
    <location>
        <begin position="34"/>
        <end position="54"/>
    </location>
</feature>
<keyword evidence="2" id="KW-0812">Transmembrane</keyword>
<keyword evidence="2" id="KW-1133">Transmembrane helix</keyword>
<comment type="caution">
    <text evidence="3">The sequence shown here is derived from an EMBL/GenBank/DDBJ whole genome shotgun (WGS) entry which is preliminary data.</text>
</comment>
<keyword evidence="2" id="KW-0472">Membrane</keyword>
<evidence type="ECO:0000256" key="1">
    <source>
        <dbReference type="SAM" id="MobiDB-lite"/>
    </source>
</evidence>
<evidence type="ECO:0000313" key="4">
    <source>
        <dbReference type="Proteomes" id="UP001500503"/>
    </source>
</evidence>
<evidence type="ECO:0000256" key="2">
    <source>
        <dbReference type="SAM" id="Phobius"/>
    </source>
</evidence>
<dbReference type="EMBL" id="BAABHF010000045">
    <property type="protein sequence ID" value="GAA4509633.1"/>
    <property type="molecule type" value="Genomic_DNA"/>
</dbReference>
<proteinExistence type="predicted"/>
<feature type="transmembrane region" description="Helical" evidence="2">
    <location>
        <begin position="62"/>
        <end position="88"/>
    </location>
</feature>
<gene>
    <name evidence="3" type="ORF">GCM10023191_071030</name>
</gene>
<dbReference type="Proteomes" id="UP001500503">
    <property type="component" value="Unassembled WGS sequence"/>
</dbReference>